<reference evidence="2 3" key="1">
    <citation type="journal article" date="2016" name="Arch. Microbiol.">
        <title>Streptomyces zhihengii sp. nov., isolated from rhizospheric soil of Psammosilene tunicoides.</title>
        <authorList>
            <person name="Huang M.J."/>
            <person name="Fei J.J."/>
            <person name="Salam N."/>
            <person name="Kim C.J."/>
            <person name="Hozzein W.N."/>
            <person name="Xiao M."/>
            <person name="Huang H.Q."/>
            <person name="Li W.J."/>
        </authorList>
    </citation>
    <scope>NUCLEOTIDE SEQUENCE [LARGE SCALE GENOMIC DNA]</scope>
    <source>
        <strain evidence="2 3">YIM T102</strain>
    </source>
</reference>
<evidence type="ECO:0000313" key="2">
    <source>
        <dbReference type="EMBL" id="MBM9624317.1"/>
    </source>
</evidence>
<accession>A0ABS2V486</accession>
<evidence type="ECO:0000313" key="3">
    <source>
        <dbReference type="Proteomes" id="UP000664109"/>
    </source>
</evidence>
<feature type="signal peptide" evidence="1">
    <location>
        <begin position="1"/>
        <end position="25"/>
    </location>
</feature>
<name>A0ABS2V486_9ACTN</name>
<dbReference type="Proteomes" id="UP000664109">
    <property type="component" value="Unassembled WGS sequence"/>
</dbReference>
<dbReference type="InterPro" id="IPR038765">
    <property type="entry name" value="Papain-like_cys_pep_sf"/>
</dbReference>
<feature type="chain" id="PRO_5046738231" evidence="1">
    <location>
        <begin position="26"/>
        <end position="428"/>
    </location>
</feature>
<proteinExistence type="predicted"/>
<comment type="caution">
    <text evidence="2">The sequence shown here is derived from an EMBL/GenBank/DDBJ whole genome shotgun (WGS) entry which is preliminary data.</text>
</comment>
<keyword evidence="1" id="KW-0732">Signal</keyword>
<sequence length="428" mass="45595">MRISLRRPVTVLTGALTASVLGLTAAVVSEVAAPSTAYASSVGGAISRAEILNRAEWWIDTYGAIYSQDQADAKASVTGEKYRPDCSGFVSMAWRLPKDGGWDRNTRNLTSYGDTAGVSLDDLKPGDAILDSVDGHVALFHKWTDSSKTNMWVYEEYSTGDAGRHVVKSKSAYADSGYRGISYDEVVGSTGSASVYGTMSDGRLTYTRIDTETGRRSHGAVVSTAKLGFTPKAMATLNFNTVLVTSTAGQLYRVDVITNNDSLRFETPVHLGGGWTHDLLTYDGSGHLYGIADGTLRRYTIGAAKPNASHITGNTMIDTGFALRTLTSTGPDWLLGTTSAGELLSYRIRGAGDWSRYELRSSTWQTMDNLIAPGGGAFYGHRADGGSVHAYLDTLPDNGSGADLTGTGTVDASGWTQTLLSAQPRTAQ</sequence>
<dbReference type="RefSeq" id="WP_205378330.1">
    <property type="nucleotide sequence ID" value="NZ_JAFEJA010000002.1"/>
</dbReference>
<keyword evidence="3" id="KW-1185">Reference proteome</keyword>
<dbReference type="SUPFAM" id="SSF54001">
    <property type="entry name" value="Cysteine proteinases"/>
    <property type="match status" value="1"/>
</dbReference>
<evidence type="ECO:0000256" key="1">
    <source>
        <dbReference type="SAM" id="SignalP"/>
    </source>
</evidence>
<organism evidence="2 3">
    <name type="scientific">Streptomyces zhihengii</name>
    <dbReference type="NCBI Taxonomy" id="1818004"/>
    <lineage>
        <taxon>Bacteria</taxon>
        <taxon>Bacillati</taxon>
        <taxon>Actinomycetota</taxon>
        <taxon>Actinomycetes</taxon>
        <taxon>Kitasatosporales</taxon>
        <taxon>Streptomycetaceae</taxon>
        <taxon>Streptomyces</taxon>
    </lineage>
</organism>
<dbReference type="Gene3D" id="2.115.10.10">
    <property type="entry name" value="Tachylectin 2"/>
    <property type="match status" value="1"/>
</dbReference>
<dbReference type="EMBL" id="JAFEJA010000002">
    <property type="protein sequence ID" value="MBM9624317.1"/>
    <property type="molecule type" value="Genomic_DNA"/>
</dbReference>
<protein>
    <submittedName>
        <fullName evidence="2">Uncharacterized protein</fullName>
    </submittedName>
</protein>
<dbReference type="Gene3D" id="3.90.1720.10">
    <property type="entry name" value="endopeptidase domain like (from Nostoc punctiforme)"/>
    <property type="match status" value="1"/>
</dbReference>
<gene>
    <name evidence="2" type="ORF">JE024_37775</name>
</gene>